<dbReference type="Proteomes" id="UP000219023">
    <property type="component" value="Unassembled WGS sequence"/>
</dbReference>
<comment type="similarity">
    <text evidence="8">Belongs to the methyl-accepting chemotaxis (MCP) protein family.</text>
</comment>
<dbReference type="CDD" id="cd11386">
    <property type="entry name" value="MCP_signal"/>
    <property type="match status" value="1"/>
</dbReference>
<dbReference type="InterPro" id="IPR051310">
    <property type="entry name" value="MCP_chemotaxis"/>
</dbReference>
<sequence>MANSNVVAHGGEPTAPVVSHGSHAETTRTQWTLKRKLWLTLALMWLVMIAIVVSMAWQSRNVMFDERQEALSNTIGMVHTLLNGYAERVDSGELSEEEAKARATEDLDAMRFGADRDNYVFVFDSDAELVYHPRRDAGSDMSDYEDPNGVAVYHDLAALGEEGGGYLPYSSRDANSDALFPKLSYVEHFTPWGWNMAAGVYTNDIQSAFIDKLWQYALVLLVAGGFLTAAFLLVIRNVYRSLGGEPDEAARVVGRIAEGDLTTPTALREGDTHSLMYAIERMRLELSKTIARIRESGEAIEQGTREIASGNNDLSSRTEEQASSLAETASSMEELTATVRQNADNADQANKVSDATTASVAHGQEVISQVVSTMGEIRSSSSKVADIISMIDDIAFQTNLLALNASVEAARAGEQGRGFAVVASEVRNLASRSADAARDIKSLIEGSVGHVNAGAELVDQADSAMGEIREGAQRVSDLMAEISAASQEQSSGIEQVNQAVTQMDQVTQQNAALVQQAASAAGSLETQAGDLYQAVVRFRVASDR</sequence>
<evidence type="ECO:0000256" key="6">
    <source>
        <dbReference type="ARBA" id="ARBA00023136"/>
    </source>
</evidence>
<dbReference type="GO" id="GO:0006935">
    <property type="term" value="P:chemotaxis"/>
    <property type="evidence" value="ECO:0007669"/>
    <property type="project" value="TreeGrafter"/>
</dbReference>
<keyword evidence="2" id="KW-1003">Cell membrane</keyword>
<evidence type="ECO:0000256" key="1">
    <source>
        <dbReference type="ARBA" id="ARBA00004651"/>
    </source>
</evidence>
<evidence type="ECO:0000256" key="4">
    <source>
        <dbReference type="ARBA" id="ARBA00022692"/>
    </source>
</evidence>
<keyword evidence="4 11" id="KW-0812">Transmembrane</keyword>
<accession>A0A285VH30</accession>
<feature type="region of interest" description="Disordered" evidence="10">
    <location>
        <begin position="1"/>
        <end position="25"/>
    </location>
</feature>
<dbReference type="EMBL" id="OBQJ01000002">
    <property type="protein sequence ID" value="SOC53207.1"/>
    <property type="molecule type" value="Genomic_DNA"/>
</dbReference>
<dbReference type="PANTHER" id="PTHR43531">
    <property type="entry name" value="PROTEIN ICFG"/>
    <property type="match status" value="1"/>
</dbReference>
<dbReference type="RefSeq" id="WP_097022022.1">
    <property type="nucleotide sequence ID" value="NZ_OBQJ01000002.1"/>
</dbReference>
<feature type="transmembrane region" description="Helical" evidence="11">
    <location>
        <begin position="213"/>
        <end position="235"/>
    </location>
</feature>
<organism evidence="13 14">
    <name type="scientific">Chromohalobacter canadensis</name>
    <dbReference type="NCBI Taxonomy" id="141389"/>
    <lineage>
        <taxon>Bacteria</taxon>
        <taxon>Pseudomonadati</taxon>
        <taxon>Pseudomonadota</taxon>
        <taxon>Gammaproteobacteria</taxon>
        <taxon>Oceanospirillales</taxon>
        <taxon>Halomonadaceae</taxon>
        <taxon>Chromohalobacter</taxon>
    </lineage>
</organism>
<protein>
    <submittedName>
        <fullName evidence="13">Methyl-accepting chemotaxis sensory transducer with Cache sensor</fullName>
    </submittedName>
</protein>
<dbReference type="SUPFAM" id="SSF58104">
    <property type="entry name" value="Methyl-accepting chemotaxis protein (MCP) signaling domain"/>
    <property type="match status" value="1"/>
</dbReference>
<evidence type="ECO:0000256" key="8">
    <source>
        <dbReference type="ARBA" id="ARBA00029447"/>
    </source>
</evidence>
<feature type="compositionally biased region" description="Polar residues" evidence="10">
    <location>
        <begin position="309"/>
        <end position="328"/>
    </location>
</feature>
<reference evidence="13 14" key="1">
    <citation type="submission" date="2017-08" db="EMBL/GenBank/DDBJ databases">
        <authorList>
            <person name="de Groot N.N."/>
        </authorList>
    </citation>
    <scope>NUCLEOTIDE SEQUENCE [LARGE SCALE GENOMIC DNA]</scope>
    <source>
        <strain evidence="13 14">USBA 855</strain>
    </source>
</reference>
<proteinExistence type="inferred from homology"/>
<dbReference type="PROSITE" id="PS50111">
    <property type="entry name" value="CHEMOTAXIS_TRANSDUC_2"/>
    <property type="match status" value="1"/>
</dbReference>
<keyword evidence="5 11" id="KW-1133">Transmembrane helix</keyword>
<gene>
    <name evidence="13" type="ORF">SAMN05421509_102236</name>
</gene>
<dbReference type="GO" id="GO:0007165">
    <property type="term" value="P:signal transduction"/>
    <property type="evidence" value="ECO:0007669"/>
    <property type="project" value="UniProtKB-KW"/>
</dbReference>
<dbReference type="Pfam" id="PF00015">
    <property type="entry name" value="MCPsignal"/>
    <property type="match status" value="1"/>
</dbReference>
<dbReference type="OrthoDB" id="2489132at2"/>
<evidence type="ECO:0000256" key="7">
    <source>
        <dbReference type="ARBA" id="ARBA00023224"/>
    </source>
</evidence>
<dbReference type="GO" id="GO:0004888">
    <property type="term" value="F:transmembrane signaling receptor activity"/>
    <property type="evidence" value="ECO:0007669"/>
    <property type="project" value="TreeGrafter"/>
</dbReference>
<dbReference type="InterPro" id="IPR033480">
    <property type="entry name" value="sCache_2"/>
</dbReference>
<comment type="subcellular location">
    <subcellularLocation>
        <location evidence="1">Cell membrane</location>
        <topology evidence="1">Multi-pass membrane protein</topology>
    </subcellularLocation>
</comment>
<dbReference type="Gene3D" id="1.10.287.950">
    <property type="entry name" value="Methyl-accepting chemotaxis protein"/>
    <property type="match status" value="1"/>
</dbReference>
<dbReference type="Pfam" id="PF17200">
    <property type="entry name" value="sCache_2"/>
    <property type="match status" value="1"/>
</dbReference>
<evidence type="ECO:0000256" key="5">
    <source>
        <dbReference type="ARBA" id="ARBA00022989"/>
    </source>
</evidence>
<evidence type="ECO:0000256" key="9">
    <source>
        <dbReference type="PROSITE-ProRule" id="PRU00284"/>
    </source>
</evidence>
<dbReference type="AlphaFoldDB" id="A0A285VH30"/>
<evidence type="ECO:0000313" key="14">
    <source>
        <dbReference type="Proteomes" id="UP000219023"/>
    </source>
</evidence>
<dbReference type="InterPro" id="IPR004089">
    <property type="entry name" value="MCPsignal_dom"/>
</dbReference>
<dbReference type="FunFam" id="1.10.287.950:FF:000001">
    <property type="entry name" value="Methyl-accepting chemotaxis sensory transducer"/>
    <property type="match status" value="1"/>
</dbReference>
<feature type="domain" description="Methyl-accepting transducer" evidence="12">
    <location>
        <begin position="296"/>
        <end position="525"/>
    </location>
</feature>
<evidence type="ECO:0000259" key="12">
    <source>
        <dbReference type="PROSITE" id="PS50111"/>
    </source>
</evidence>
<keyword evidence="7 9" id="KW-0807">Transducer</keyword>
<dbReference type="SMART" id="SM01049">
    <property type="entry name" value="Cache_2"/>
    <property type="match status" value="1"/>
</dbReference>
<feature type="transmembrane region" description="Helical" evidence="11">
    <location>
        <begin position="37"/>
        <end position="57"/>
    </location>
</feature>
<dbReference type="Gene3D" id="3.30.450.20">
    <property type="entry name" value="PAS domain"/>
    <property type="match status" value="1"/>
</dbReference>
<keyword evidence="6 11" id="KW-0472">Membrane</keyword>
<name>A0A285VH30_9GAMM</name>
<evidence type="ECO:0000256" key="3">
    <source>
        <dbReference type="ARBA" id="ARBA00022481"/>
    </source>
</evidence>
<dbReference type="SMART" id="SM00283">
    <property type="entry name" value="MA"/>
    <property type="match status" value="1"/>
</dbReference>
<evidence type="ECO:0000256" key="10">
    <source>
        <dbReference type="SAM" id="MobiDB-lite"/>
    </source>
</evidence>
<evidence type="ECO:0000256" key="2">
    <source>
        <dbReference type="ARBA" id="ARBA00022475"/>
    </source>
</evidence>
<dbReference type="PANTHER" id="PTHR43531:SF14">
    <property type="entry name" value="METHYL-ACCEPTING CHEMOTAXIS PROTEIN I-RELATED"/>
    <property type="match status" value="1"/>
</dbReference>
<evidence type="ECO:0000256" key="11">
    <source>
        <dbReference type="SAM" id="Phobius"/>
    </source>
</evidence>
<evidence type="ECO:0000313" key="13">
    <source>
        <dbReference type="EMBL" id="SOC53207.1"/>
    </source>
</evidence>
<keyword evidence="3" id="KW-0488">Methylation</keyword>
<dbReference type="GO" id="GO:0005886">
    <property type="term" value="C:plasma membrane"/>
    <property type="evidence" value="ECO:0007669"/>
    <property type="project" value="UniProtKB-SubCell"/>
</dbReference>
<feature type="region of interest" description="Disordered" evidence="10">
    <location>
        <begin position="301"/>
        <end position="328"/>
    </location>
</feature>